<keyword evidence="4" id="KW-1185">Reference proteome</keyword>
<accession>A0ABU1WAT5</accession>
<feature type="region of interest" description="Disordered" evidence="1">
    <location>
        <begin position="1"/>
        <end position="21"/>
    </location>
</feature>
<evidence type="ECO:0000313" key="4">
    <source>
        <dbReference type="Proteomes" id="UP001251524"/>
    </source>
</evidence>
<evidence type="ECO:0000313" key="3">
    <source>
        <dbReference type="EMBL" id="MDR7134490.1"/>
    </source>
</evidence>
<feature type="compositionally biased region" description="Basic and acidic residues" evidence="1">
    <location>
        <begin position="1"/>
        <end position="14"/>
    </location>
</feature>
<dbReference type="Proteomes" id="UP001251524">
    <property type="component" value="Unassembled WGS sequence"/>
</dbReference>
<proteinExistence type="predicted"/>
<gene>
    <name evidence="3" type="ORF">J2X06_001674</name>
</gene>
<dbReference type="EMBL" id="JAVDVY010000001">
    <property type="protein sequence ID" value="MDR7134490.1"/>
    <property type="molecule type" value="Genomic_DNA"/>
</dbReference>
<evidence type="ECO:0000259" key="2">
    <source>
        <dbReference type="Pfam" id="PF10099"/>
    </source>
</evidence>
<evidence type="ECO:0000256" key="1">
    <source>
        <dbReference type="SAM" id="MobiDB-lite"/>
    </source>
</evidence>
<sequence length="260" mass="27356">MNTRDPRYDEDPGHEPPGADVQAGEYVLGVLDAVQRRQVQARIEVDPAFARLVAGWEQRLGSWLDAVEPVAAPAHAWPRIRTRLGWSPVEGGKRGVWQSVGFWRAMTAVAAAAAIAAVFLGRVPQAPTPVAPPAPLPPPVVVEQPAEPARPVITLAREDGTPGWLASVDVDNGTVRMVPVPAPADAQGRVPELWLIPRGEAPRSLGLLTMDKTQLVVVPKALLRALAKGSTLAVSLEPPGGAPQGVPTGPIIAKGGIEAI</sequence>
<dbReference type="PANTHER" id="PTHR37461">
    <property type="entry name" value="ANTI-SIGMA-K FACTOR RSKA"/>
    <property type="match status" value="1"/>
</dbReference>
<comment type="caution">
    <text evidence="3">The sequence shown here is derived from an EMBL/GenBank/DDBJ whole genome shotgun (WGS) entry which is preliminary data.</text>
</comment>
<protein>
    <submittedName>
        <fullName evidence="3">Anti-sigma-K factor RskA</fullName>
    </submittedName>
</protein>
<reference evidence="3 4" key="1">
    <citation type="submission" date="2023-07" db="EMBL/GenBank/DDBJ databases">
        <title>Sorghum-associated microbial communities from plants grown in Nebraska, USA.</title>
        <authorList>
            <person name="Schachtman D."/>
        </authorList>
    </citation>
    <scope>NUCLEOTIDE SEQUENCE [LARGE SCALE GENOMIC DNA]</scope>
    <source>
        <strain evidence="3 4">BE198</strain>
    </source>
</reference>
<name>A0ABU1WAT5_9GAMM</name>
<feature type="domain" description="Anti-sigma K factor RskA C-terminal" evidence="2">
    <location>
        <begin position="108"/>
        <end position="251"/>
    </location>
</feature>
<organism evidence="3 4">
    <name type="scientific">Lysobacter niastensis</name>
    <dbReference type="NCBI Taxonomy" id="380629"/>
    <lineage>
        <taxon>Bacteria</taxon>
        <taxon>Pseudomonadati</taxon>
        <taxon>Pseudomonadota</taxon>
        <taxon>Gammaproteobacteria</taxon>
        <taxon>Lysobacterales</taxon>
        <taxon>Lysobacteraceae</taxon>
        <taxon>Lysobacter</taxon>
    </lineage>
</organism>
<dbReference type="PANTHER" id="PTHR37461:SF1">
    <property type="entry name" value="ANTI-SIGMA-K FACTOR RSKA"/>
    <property type="match status" value="1"/>
</dbReference>
<dbReference type="InterPro" id="IPR018764">
    <property type="entry name" value="RskA_C"/>
</dbReference>
<dbReference type="RefSeq" id="WP_310060756.1">
    <property type="nucleotide sequence ID" value="NZ_JAVDVY010000001.1"/>
</dbReference>
<dbReference type="Pfam" id="PF10099">
    <property type="entry name" value="RskA_C"/>
    <property type="match status" value="1"/>
</dbReference>
<dbReference type="InterPro" id="IPR051474">
    <property type="entry name" value="Anti-sigma-K/W_factor"/>
</dbReference>